<dbReference type="STRING" id="593117.TGAM_1471"/>
<evidence type="ECO:0000313" key="2">
    <source>
        <dbReference type="Proteomes" id="UP000001488"/>
    </source>
</evidence>
<dbReference type="EMBL" id="CP001398">
    <property type="protein sequence ID" value="ACS33973.1"/>
    <property type="molecule type" value="Genomic_DNA"/>
</dbReference>
<protein>
    <submittedName>
        <fullName evidence="1">Uncharacterized protein</fullName>
    </submittedName>
</protein>
<dbReference type="Proteomes" id="UP000001488">
    <property type="component" value="Chromosome"/>
</dbReference>
<dbReference type="KEGG" id="tga:TGAM_1471"/>
<dbReference type="eggNOG" id="arCOG10027">
    <property type="taxonomic scope" value="Archaea"/>
</dbReference>
<name>C5A6W1_THEGJ</name>
<accession>C5A6W1</accession>
<gene>
    <name evidence="1" type="ordered locus">TGAM_1471</name>
</gene>
<dbReference type="PATRIC" id="fig|593117.10.peg.1472"/>
<sequence>MVITAAGRGEKMRSFLAFLLVFLLSFLAYNAYTYHQLSSAEGAYKLAGIPSSEKLIAVYHDENFWQFATYNPKARELKVYYVGQDFPLLFRIKKTKTVKTPLNYSPLALDLKLLEKAPKETPALLFAGKWYTKENPPEFPTVEQILQQYNNKTMRRLSAYYAEKELWIGAITMQTGDAIYGGIGPGRILVIPSLKSYMEKPFVWRVEIPAGGDKSQHIVYYPDGITIKGYGEVVLPKAFVIEKWVLEKSLNATLKALAKPTPISGSARSFVDLTISCWDSNSIEWSIMYITRYWPGISMQNKIPEGYVLSDYGQTSGKCQIIRTANSQG</sequence>
<dbReference type="AlphaFoldDB" id="C5A6W1"/>
<dbReference type="HOGENOM" id="CLU_862272_0_0_2"/>
<evidence type="ECO:0000313" key="1">
    <source>
        <dbReference type="EMBL" id="ACS33973.1"/>
    </source>
</evidence>
<proteinExistence type="predicted"/>
<organism evidence="1 2">
    <name type="scientific">Thermococcus gammatolerans (strain DSM 15229 / JCM 11827 / EJ3)</name>
    <dbReference type="NCBI Taxonomy" id="593117"/>
    <lineage>
        <taxon>Archaea</taxon>
        <taxon>Methanobacteriati</taxon>
        <taxon>Methanobacteriota</taxon>
        <taxon>Thermococci</taxon>
        <taxon>Thermococcales</taxon>
        <taxon>Thermococcaceae</taxon>
        <taxon>Thermococcus</taxon>
    </lineage>
</organism>
<reference evidence="1 2" key="1">
    <citation type="journal article" date="2007" name="Genome Biol.">
        <title>Genome analysis and genome-wide proteomics of Thermococcus gammatolerans, the most radioresistant organism known amongst the Archaea.</title>
        <authorList>
            <person name="Zivanovic Y."/>
            <person name="Armengaud J."/>
            <person name="Lagorce A."/>
            <person name="Leplat C."/>
            <person name="Guerin P."/>
            <person name="Dutertre M."/>
            <person name="Anthouard V."/>
            <person name="Forterre P."/>
            <person name="Wincker P."/>
            <person name="Confalonieri F."/>
        </authorList>
    </citation>
    <scope>NUCLEOTIDE SEQUENCE [LARGE SCALE GENOMIC DNA]</scope>
    <source>
        <strain evidence="2">DSM 15229 / JCM 11827 / EJ3</strain>
    </source>
</reference>
<dbReference type="PaxDb" id="593117-TGAM_1471"/>
<keyword evidence="2" id="KW-1185">Reference proteome</keyword>